<dbReference type="PANTHER" id="PTHR44688:SF16">
    <property type="entry name" value="DNA-BINDING TRANSCRIPTIONAL ACTIVATOR DEVR_DOSR"/>
    <property type="match status" value="1"/>
</dbReference>
<dbReference type="InterPro" id="IPR000792">
    <property type="entry name" value="Tscrpt_reg_LuxR_C"/>
</dbReference>
<dbReference type="InterPro" id="IPR036693">
    <property type="entry name" value="TF_LuxR_autoind-bd_dom_sf"/>
</dbReference>
<dbReference type="AlphaFoldDB" id="A0A0F5LG93"/>
<keyword evidence="6" id="KW-1185">Reference proteome</keyword>
<dbReference type="OrthoDB" id="3170288at2"/>
<dbReference type="PRINTS" id="PR00038">
    <property type="entry name" value="HTHLUXR"/>
</dbReference>
<dbReference type="SUPFAM" id="SSF46894">
    <property type="entry name" value="C-terminal effector domain of the bipartite response regulators"/>
    <property type="match status" value="1"/>
</dbReference>
<dbReference type="PROSITE" id="PS00622">
    <property type="entry name" value="HTH_LUXR_1"/>
    <property type="match status" value="1"/>
</dbReference>
<organism evidence="5 6">
    <name type="scientific">Devosia soli</name>
    <dbReference type="NCBI Taxonomy" id="361041"/>
    <lineage>
        <taxon>Bacteria</taxon>
        <taxon>Pseudomonadati</taxon>
        <taxon>Pseudomonadota</taxon>
        <taxon>Alphaproteobacteria</taxon>
        <taxon>Hyphomicrobiales</taxon>
        <taxon>Devosiaceae</taxon>
        <taxon>Devosia</taxon>
    </lineage>
</organism>
<protein>
    <recommendedName>
        <fullName evidence="4">HTH luxR-type domain-containing protein</fullName>
    </recommendedName>
</protein>
<dbReference type="Gene3D" id="1.10.10.10">
    <property type="entry name" value="Winged helix-like DNA-binding domain superfamily/Winged helix DNA-binding domain"/>
    <property type="match status" value="1"/>
</dbReference>
<evidence type="ECO:0000259" key="4">
    <source>
        <dbReference type="PROSITE" id="PS50043"/>
    </source>
</evidence>
<dbReference type="Gene3D" id="3.30.450.80">
    <property type="entry name" value="Transcription factor LuxR-like, autoinducer-binding domain"/>
    <property type="match status" value="1"/>
</dbReference>
<dbReference type="InterPro" id="IPR036388">
    <property type="entry name" value="WH-like_DNA-bd_sf"/>
</dbReference>
<dbReference type="GO" id="GO:0003677">
    <property type="term" value="F:DNA binding"/>
    <property type="evidence" value="ECO:0007669"/>
    <property type="project" value="UniProtKB-KW"/>
</dbReference>
<dbReference type="Pfam" id="PF00196">
    <property type="entry name" value="GerE"/>
    <property type="match status" value="1"/>
</dbReference>
<dbReference type="PANTHER" id="PTHR44688">
    <property type="entry name" value="DNA-BINDING TRANSCRIPTIONAL ACTIVATOR DEVR_DOSR"/>
    <property type="match status" value="1"/>
</dbReference>
<evidence type="ECO:0000313" key="5">
    <source>
        <dbReference type="EMBL" id="KKB81214.1"/>
    </source>
</evidence>
<dbReference type="PATRIC" id="fig|361041.3.peg.4103"/>
<keyword evidence="2" id="KW-0238">DNA-binding</keyword>
<dbReference type="STRING" id="361041.VW35_03525"/>
<reference evidence="5 6" key="1">
    <citation type="submission" date="2015-03" db="EMBL/GenBank/DDBJ databases">
        <authorList>
            <person name="Hassan Y.I."/>
            <person name="Lepp D."/>
            <person name="Zhou T."/>
        </authorList>
    </citation>
    <scope>NUCLEOTIDE SEQUENCE [LARGE SCALE GENOMIC DNA]</scope>
    <source>
        <strain evidence="5 6">GH2-10</strain>
    </source>
</reference>
<evidence type="ECO:0000256" key="1">
    <source>
        <dbReference type="ARBA" id="ARBA00023015"/>
    </source>
</evidence>
<dbReference type="GO" id="GO:0006355">
    <property type="term" value="P:regulation of DNA-templated transcription"/>
    <property type="evidence" value="ECO:0007669"/>
    <property type="project" value="InterPro"/>
</dbReference>
<proteinExistence type="predicted"/>
<dbReference type="InterPro" id="IPR016032">
    <property type="entry name" value="Sig_transdc_resp-reg_C-effctor"/>
</dbReference>
<dbReference type="RefSeq" id="WP_046141559.1">
    <property type="nucleotide sequence ID" value="NZ_LAJG01000005.1"/>
</dbReference>
<comment type="caution">
    <text evidence="5">The sequence shown here is derived from an EMBL/GenBank/DDBJ whole genome shotgun (WGS) entry which is preliminary data.</text>
</comment>
<keyword evidence="3" id="KW-0804">Transcription</keyword>
<dbReference type="SMART" id="SM00421">
    <property type="entry name" value="HTH_LUXR"/>
    <property type="match status" value="1"/>
</dbReference>
<feature type="domain" description="HTH luxR-type" evidence="4">
    <location>
        <begin position="164"/>
        <end position="229"/>
    </location>
</feature>
<evidence type="ECO:0000313" key="6">
    <source>
        <dbReference type="Proteomes" id="UP000033514"/>
    </source>
</evidence>
<accession>A0A0F5LG93</accession>
<dbReference type="CDD" id="cd06170">
    <property type="entry name" value="LuxR_C_like"/>
    <property type="match status" value="1"/>
</dbReference>
<dbReference type="PROSITE" id="PS50043">
    <property type="entry name" value="HTH_LUXR_2"/>
    <property type="match status" value="1"/>
</dbReference>
<dbReference type="SUPFAM" id="SSF75516">
    <property type="entry name" value="Pheromone-binding domain of LuxR-like quorum-sensing transcription factors"/>
    <property type="match status" value="1"/>
</dbReference>
<dbReference type="EMBL" id="LAJG01000005">
    <property type="protein sequence ID" value="KKB81214.1"/>
    <property type="molecule type" value="Genomic_DNA"/>
</dbReference>
<evidence type="ECO:0000256" key="3">
    <source>
        <dbReference type="ARBA" id="ARBA00023163"/>
    </source>
</evidence>
<evidence type="ECO:0000256" key="2">
    <source>
        <dbReference type="ARBA" id="ARBA00023125"/>
    </source>
</evidence>
<gene>
    <name evidence="5" type="ORF">VW35_03525</name>
</gene>
<keyword evidence="1" id="KW-0805">Transcription regulation</keyword>
<name>A0A0F5LG93_9HYPH</name>
<dbReference type="Proteomes" id="UP000033514">
    <property type="component" value="Unassembled WGS sequence"/>
</dbReference>
<sequence>MLALAETYFGRIRKALNDTDIIDILADLSADLGFRSGYLVEYANAFKSAALILDSSSARAGWWDQYVSNGLRTSTKVAADIVDKGGVQYLDETRFSDPRDPVFAFARKTDMINLAIVPIKFTDDVAGLIALCGEKHLSPEEERALQMLSYSLFAQARVLRTSGVFAGRPSLTPREREVISLSSQGFSAQQVAEELGMSARTVTQHMDNVAEKLGTKNRVHTVAEALKRDLL</sequence>